<evidence type="ECO:0000256" key="8">
    <source>
        <dbReference type="ARBA" id="ARBA00023196"/>
    </source>
</evidence>
<keyword evidence="5" id="KW-0375">Hydrogen ion transport</keyword>
<dbReference type="InterPro" id="IPR020546">
    <property type="entry name" value="ATP_synth_F1_dsu/esu_N"/>
</dbReference>
<comment type="subcellular location">
    <subcellularLocation>
        <location evidence="2">Endomembrane system</location>
        <topology evidence="2">Peripheral membrane protein</topology>
    </subcellularLocation>
</comment>
<evidence type="ECO:0000256" key="6">
    <source>
        <dbReference type="ARBA" id="ARBA00023065"/>
    </source>
</evidence>
<evidence type="ECO:0000313" key="11">
    <source>
        <dbReference type="Proteomes" id="UP000294662"/>
    </source>
</evidence>
<comment type="caution">
    <text evidence="10">The sequence shown here is derived from an EMBL/GenBank/DDBJ whole genome shotgun (WGS) entry which is preliminary data.</text>
</comment>
<dbReference type="EMBL" id="SMFP01000002">
    <property type="protein sequence ID" value="TDE40418.1"/>
    <property type="molecule type" value="Genomic_DNA"/>
</dbReference>
<evidence type="ECO:0000256" key="2">
    <source>
        <dbReference type="ARBA" id="ARBA00004184"/>
    </source>
</evidence>
<dbReference type="CDD" id="cd12152">
    <property type="entry name" value="F1-ATPase_delta"/>
    <property type="match status" value="1"/>
</dbReference>
<comment type="function">
    <text evidence="1">Produces ATP from ADP in the presence of a proton gradient across the membrane.</text>
</comment>
<dbReference type="GO" id="GO:0012505">
    <property type="term" value="C:endomembrane system"/>
    <property type="evidence" value="ECO:0007669"/>
    <property type="project" value="UniProtKB-SubCell"/>
</dbReference>
<accession>A0A4R5EZ57</accession>
<dbReference type="Gene3D" id="2.60.15.10">
    <property type="entry name" value="F0F1 ATP synthase delta/epsilon subunit, N-terminal"/>
    <property type="match status" value="1"/>
</dbReference>
<dbReference type="Proteomes" id="UP000294662">
    <property type="component" value="Unassembled WGS sequence"/>
</dbReference>
<name>A0A4R5EZ57_9RHOB</name>
<dbReference type="GO" id="GO:0046933">
    <property type="term" value="F:proton-transporting ATP synthase activity, rotational mechanism"/>
    <property type="evidence" value="ECO:0007669"/>
    <property type="project" value="InterPro"/>
</dbReference>
<comment type="similarity">
    <text evidence="3">Belongs to the ATPase epsilon chain family.</text>
</comment>
<dbReference type="Pfam" id="PF02823">
    <property type="entry name" value="ATP-synt_DE_N"/>
    <property type="match status" value="1"/>
</dbReference>
<evidence type="ECO:0000256" key="5">
    <source>
        <dbReference type="ARBA" id="ARBA00022781"/>
    </source>
</evidence>
<keyword evidence="6" id="KW-0406">Ion transport</keyword>
<dbReference type="InterPro" id="IPR036771">
    <property type="entry name" value="ATPsynth_dsu/esu_N"/>
</dbReference>
<keyword evidence="4" id="KW-0813">Transport</keyword>
<organism evidence="10 11">
    <name type="scientific">Antarcticimicrobium sediminis</name>
    <dbReference type="NCBI Taxonomy" id="2546227"/>
    <lineage>
        <taxon>Bacteria</taxon>
        <taxon>Pseudomonadati</taxon>
        <taxon>Pseudomonadota</taxon>
        <taxon>Alphaproteobacteria</taxon>
        <taxon>Rhodobacterales</taxon>
        <taxon>Paracoccaceae</taxon>
        <taxon>Antarcticimicrobium</taxon>
    </lineage>
</organism>
<evidence type="ECO:0000256" key="7">
    <source>
        <dbReference type="ARBA" id="ARBA00023136"/>
    </source>
</evidence>
<dbReference type="InterPro" id="IPR001469">
    <property type="entry name" value="ATP_synth_F1_dsu/esu"/>
</dbReference>
<dbReference type="OrthoDB" id="272739at2"/>
<keyword evidence="8" id="KW-0139">CF(1)</keyword>
<evidence type="ECO:0000259" key="9">
    <source>
        <dbReference type="Pfam" id="PF02823"/>
    </source>
</evidence>
<protein>
    <submittedName>
        <fullName evidence="10">F0F1 ATP synthase subunit epsilon</fullName>
    </submittedName>
</protein>
<keyword evidence="7" id="KW-0472">Membrane</keyword>
<evidence type="ECO:0000256" key="3">
    <source>
        <dbReference type="ARBA" id="ARBA00005712"/>
    </source>
</evidence>
<dbReference type="GO" id="GO:0045259">
    <property type="term" value="C:proton-transporting ATP synthase complex"/>
    <property type="evidence" value="ECO:0007669"/>
    <property type="project" value="UniProtKB-KW"/>
</dbReference>
<proteinExistence type="inferred from homology"/>
<dbReference type="SUPFAM" id="SSF51344">
    <property type="entry name" value="Epsilon subunit of F1F0-ATP synthase N-terminal domain"/>
    <property type="match status" value="1"/>
</dbReference>
<evidence type="ECO:0000313" key="10">
    <source>
        <dbReference type="EMBL" id="TDE40418.1"/>
    </source>
</evidence>
<feature type="domain" description="ATP synthase F1 complex delta/epsilon subunit N-terminal" evidence="9">
    <location>
        <begin position="4"/>
        <end position="80"/>
    </location>
</feature>
<dbReference type="NCBIfam" id="TIGR03166">
    <property type="entry name" value="alt_F1F0_F1_eps"/>
    <property type="match status" value="1"/>
</dbReference>
<evidence type="ECO:0000256" key="4">
    <source>
        <dbReference type="ARBA" id="ARBA00022448"/>
    </source>
</evidence>
<reference evidence="10 11" key="1">
    <citation type="submission" date="2019-03" db="EMBL/GenBank/DDBJ databases">
        <authorList>
            <person name="Zhang S."/>
        </authorList>
    </citation>
    <scope>NUCLEOTIDE SEQUENCE [LARGE SCALE GENOMIC DNA]</scope>
    <source>
        <strain evidence="10 11">S4J41</strain>
    </source>
</reference>
<keyword evidence="11" id="KW-1185">Reference proteome</keyword>
<dbReference type="InterPro" id="IPR024037">
    <property type="entry name" value="Alt_ATP_synth_F1_esu"/>
</dbReference>
<gene>
    <name evidence="10" type="ORF">E1B25_03695</name>
</gene>
<sequence length="127" mass="13600">MVLLVYSPGAEVVRTVVRKLATEGAQGAFVLLPRHIDMVTALLPGVLSYIDADGGEHFLGIDAGTLVKCGAEVRVAVRGAFVSDDLSRLRDEVARQFLTLDDSERAARTALARLESGAIRGMAEYGR</sequence>
<keyword evidence="8" id="KW-0066">ATP synthesis</keyword>
<evidence type="ECO:0000256" key="1">
    <source>
        <dbReference type="ARBA" id="ARBA00003543"/>
    </source>
</evidence>
<dbReference type="AlphaFoldDB" id="A0A4R5EZ57"/>